<dbReference type="OrthoDB" id="10261807at2759"/>
<evidence type="ECO:0008006" key="7">
    <source>
        <dbReference type="Google" id="ProtNLM"/>
    </source>
</evidence>
<dbReference type="AlphaFoldDB" id="A0A261Y454"/>
<comment type="caution">
    <text evidence="5">The sequence shown here is derived from an EMBL/GenBank/DDBJ whole genome shotgun (WGS) entry which is preliminary data.</text>
</comment>
<dbReference type="Pfam" id="PF02678">
    <property type="entry name" value="Pirin"/>
    <property type="match status" value="1"/>
</dbReference>
<dbReference type="EMBL" id="MVBO01000016">
    <property type="protein sequence ID" value="OZJ05393.1"/>
    <property type="molecule type" value="Genomic_DNA"/>
</dbReference>
<feature type="domain" description="Quercetin 2,3-dioxygenase C-terminal cupin" evidence="4">
    <location>
        <begin position="188"/>
        <end position="285"/>
    </location>
</feature>
<organism evidence="5 6">
    <name type="scientific">Bifiguratus adelaidae</name>
    <dbReference type="NCBI Taxonomy" id="1938954"/>
    <lineage>
        <taxon>Eukaryota</taxon>
        <taxon>Fungi</taxon>
        <taxon>Fungi incertae sedis</taxon>
        <taxon>Mucoromycota</taxon>
        <taxon>Mucoromycotina</taxon>
        <taxon>Endogonomycetes</taxon>
        <taxon>Endogonales</taxon>
        <taxon>Endogonales incertae sedis</taxon>
        <taxon>Bifiguratus</taxon>
    </lineage>
</organism>
<evidence type="ECO:0000313" key="6">
    <source>
        <dbReference type="Proteomes" id="UP000242875"/>
    </source>
</evidence>
<proteinExistence type="inferred from homology"/>
<dbReference type="Pfam" id="PF17954">
    <property type="entry name" value="Pirin_C_2"/>
    <property type="match status" value="1"/>
</dbReference>
<dbReference type="InterPro" id="IPR012093">
    <property type="entry name" value="Pirin"/>
</dbReference>
<dbReference type="InterPro" id="IPR014710">
    <property type="entry name" value="RmlC-like_jellyroll"/>
</dbReference>
<accession>A0A261Y454</accession>
<dbReference type="SUPFAM" id="SSF51182">
    <property type="entry name" value="RmlC-like cupins"/>
    <property type="match status" value="1"/>
</dbReference>
<sequence>MFRRGITSTRLYTTFKHYSTATPMAKIQVRPHNARGHADHGWLDTYHTFSFASYFDPQFQEFGALRVINEDTVKAGYGFGTHSHREFEIFSYILSGELEHKDSMGNTEVLKRGDVQFTSAGTGISHSEHNADKRRLNGTPVNFLQIWVKPTLEGRRTGPKYYTKSFSDEQKQNTLAKLISPKGSKPFDADTIPIHEDFYMFASIVDAGKNVEYNVQAPLAADKQTPRRVYIHLTHTGGELSIEADRNKQVLKQGDGAFITEVHPGDRLVFSNPGENKAEFVLFDMS</sequence>
<feature type="domain" description="Pirin N-terminal" evidence="3">
    <location>
        <begin position="31"/>
        <end position="148"/>
    </location>
</feature>
<protein>
    <recommendedName>
        <fullName evidence="7">Pirin N-terminal domain-containing protein</fullName>
    </recommendedName>
</protein>
<reference evidence="5 6" key="1">
    <citation type="journal article" date="2017" name="Mycologia">
        <title>Bifiguratus adelaidae, gen. et sp. nov., a new member of Mucoromycotina in endophytic and soil-dwelling habitats.</title>
        <authorList>
            <person name="Torres-Cruz T.J."/>
            <person name="Billingsley Tobias T.L."/>
            <person name="Almatruk M."/>
            <person name="Hesse C."/>
            <person name="Kuske C.R."/>
            <person name="Desiro A."/>
            <person name="Benucci G.M."/>
            <person name="Bonito G."/>
            <person name="Stajich J.E."/>
            <person name="Dunlap C."/>
            <person name="Arnold A.E."/>
            <person name="Porras-Alfaro A."/>
        </authorList>
    </citation>
    <scope>NUCLEOTIDE SEQUENCE [LARGE SCALE GENOMIC DNA]</scope>
    <source>
        <strain evidence="5 6">AZ0501</strain>
    </source>
</reference>
<keyword evidence="6" id="KW-1185">Reference proteome</keyword>
<evidence type="ECO:0000259" key="3">
    <source>
        <dbReference type="Pfam" id="PF02678"/>
    </source>
</evidence>
<evidence type="ECO:0000256" key="1">
    <source>
        <dbReference type="ARBA" id="ARBA00008416"/>
    </source>
</evidence>
<evidence type="ECO:0000259" key="4">
    <source>
        <dbReference type="Pfam" id="PF17954"/>
    </source>
</evidence>
<comment type="similarity">
    <text evidence="1 2">Belongs to the pirin family.</text>
</comment>
<evidence type="ECO:0000256" key="2">
    <source>
        <dbReference type="RuleBase" id="RU003457"/>
    </source>
</evidence>
<dbReference type="Proteomes" id="UP000242875">
    <property type="component" value="Unassembled WGS sequence"/>
</dbReference>
<dbReference type="InterPro" id="IPR011051">
    <property type="entry name" value="RmlC_Cupin_sf"/>
</dbReference>
<dbReference type="InterPro" id="IPR041602">
    <property type="entry name" value="Quercetinase_C"/>
</dbReference>
<dbReference type="PANTHER" id="PTHR43212:SF3">
    <property type="entry name" value="QUERCETIN 2,3-DIOXYGENASE"/>
    <property type="match status" value="1"/>
</dbReference>
<dbReference type="PANTHER" id="PTHR43212">
    <property type="entry name" value="QUERCETIN 2,3-DIOXYGENASE"/>
    <property type="match status" value="1"/>
</dbReference>
<evidence type="ECO:0000313" key="5">
    <source>
        <dbReference type="EMBL" id="OZJ05393.1"/>
    </source>
</evidence>
<gene>
    <name evidence="5" type="ORF">BZG36_02019</name>
</gene>
<dbReference type="Gene3D" id="2.60.120.10">
    <property type="entry name" value="Jelly Rolls"/>
    <property type="match status" value="2"/>
</dbReference>
<name>A0A261Y454_9FUNG</name>
<dbReference type="CDD" id="cd02910">
    <property type="entry name" value="cupin_Yhhw_N"/>
    <property type="match status" value="1"/>
</dbReference>
<dbReference type="InterPro" id="IPR003829">
    <property type="entry name" value="Pirin_N_dom"/>
</dbReference>